<name>A0A8J2NLP0_9HEXA</name>
<dbReference type="AlphaFoldDB" id="A0A8J2NLP0"/>
<dbReference type="OrthoDB" id="417891at2759"/>
<dbReference type="GO" id="GO:0016491">
    <property type="term" value="F:oxidoreductase activity"/>
    <property type="evidence" value="ECO:0007669"/>
    <property type="project" value="UniProtKB-KW"/>
</dbReference>
<dbReference type="PANTHER" id="PTHR44269:SF1">
    <property type="entry name" value="DEHYDROGENASE_REDUCTASE SDR FAMILY MEMBER 7"/>
    <property type="match status" value="1"/>
</dbReference>
<keyword evidence="3" id="KW-1185">Reference proteome</keyword>
<evidence type="ECO:0000313" key="3">
    <source>
        <dbReference type="Proteomes" id="UP000708208"/>
    </source>
</evidence>
<dbReference type="Pfam" id="PF00106">
    <property type="entry name" value="adh_short"/>
    <property type="match status" value="1"/>
</dbReference>
<evidence type="ECO:0000313" key="2">
    <source>
        <dbReference type="EMBL" id="CAG7717646.1"/>
    </source>
</evidence>
<sequence>MSSYTGKFSSPFGSSYAASKHALQGYFGSLRVELCATNIDVTLICPGPVASRFLEKGFTMFLERWLLSRFPKFYTYLGNSLRTER</sequence>
<dbReference type="InterPro" id="IPR020904">
    <property type="entry name" value="Sc_DH/Rdtase_CS"/>
</dbReference>
<proteinExistence type="predicted"/>
<evidence type="ECO:0000256" key="1">
    <source>
        <dbReference type="ARBA" id="ARBA00023002"/>
    </source>
</evidence>
<dbReference type="InterPro" id="IPR002347">
    <property type="entry name" value="SDR_fam"/>
</dbReference>
<keyword evidence="1" id="KW-0560">Oxidoreductase</keyword>
<dbReference type="PROSITE" id="PS00061">
    <property type="entry name" value="ADH_SHORT"/>
    <property type="match status" value="1"/>
</dbReference>
<comment type="caution">
    <text evidence="2">The sequence shown here is derived from an EMBL/GenBank/DDBJ whole genome shotgun (WGS) entry which is preliminary data.</text>
</comment>
<dbReference type="PANTHER" id="PTHR44269">
    <property type="entry name" value="DEHYDROGENASE/REDUCTASE SDR FAMILY MEMBER 7-RELATED"/>
    <property type="match status" value="1"/>
</dbReference>
<protein>
    <submittedName>
        <fullName evidence="2">Uncharacterized protein</fullName>
    </submittedName>
</protein>
<organism evidence="2 3">
    <name type="scientific">Allacma fusca</name>
    <dbReference type="NCBI Taxonomy" id="39272"/>
    <lineage>
        <taxon>Eukaryota</taxon>
        <taxon>Metazoa</taxon>
        <taxon>Ecdysozoa</taxon>
        <taxon>Arthropoda</taxon>
        <taxon>Hexapoda</taxon>
        <taxon>Collembola</taxon>
        <taxon>Symphypleona</taxon>
        <taxon>Sminthuridae</taxon>
        <taxon>Allacma</taxon>
    </lineage>
</organism>
<gene>
    <name evidence="2" type="ORF">AFUS01_LOCUS7090</name>
</gene>
<dbReference type="Proteomes" id="UP000708208">
    <property type="component" value="Unassembled WGS sequence"/>
</dbReference>
<accession>A0A8J2NLP0</accession>
<dbReference type="InterPro" id="IPR053011">
    <property type="entry name" value="SDR_family_member_7"/>
</dbReference>
<reference evidence="2" key="1">
    <citation type="submission" date="2021-06" db="EMBL/GenBank/DDBJ databases">
        <authorList>
            <person name="Hodson N. C."/>
            <person name="Mongue J. A."/>
            <person name="Jaron S. K."/>
        </authorList>
    </citation>
    <scope>NUCLEOTIDE SEQUENCE</scope>
</reference>
<dbReference type="EMBL" id="CAJVCH010047483">
    <property type="protein sequence ID" value="CAG7717646.1"/>
    <property type="molecule type" value="Genomic_DNA"/>
</dbReference>